<keyword evidence="2" id="KW-1185">Reference proteome</keyword>
<dbReference type="PANTHER" id="PTHR45125:SF40">
    <property type="entry name" value="OS06G0117800 PROTEIN"/>
    <property type="match status" value="1"/>
</dbReference>
<dbReference type="EMBL" id="CM029039">
    <property type="protein sequence ID" value="KAG2643843.1"/>
    <property type="molecule type" value="Genomic_DNA"/>
</dbReference>
<name>A0A8T0WGS1_PANVG</name>
<dbReference type="PANTHER" id="PTHR45125">
    <property type="entry name" value="F21J9.4-RELATED"/>
    <property type="match status" value="1"/>
</dbReference>
<gene>
    <name evidence="1" type="ORF">PVAP13_2KG351000</name>
</gene>
<sequence>CGNERRRGRARSSLLVRRGIGDRRPTVRRQRRSFKLWMDINATGSASARQGHHNQEGDPIEHHFDPQGYQFMYPNDQWQFMVHDNVHNSATNENLVGVGQSQEPNGHADAETQITTEDNPVKTKSKKQAKCKKVARRESGFSKDEDKVICSAFLNISKDPIIGVNQSSGRYYKRIHEYYKEHKPEGSDRSQIAIQHRWITIQKGVNKFYGWKL</sequence>
<accession>A0A8T0WGS1</accession>
<protein>
    <recommendedName>
        <fullName evidence="3">No apical meristem-associated C-terminal domain-containing protein</fullName>
    </recommendedName>
</protein>
<reference evidence="1" key="1">
    <citation type="submission" date="2020-05" db="EMBL/GenBank/DDBJ databases">
        <title>WGS assembly of Panicum virgatum.</title>
        <authorList>
            <person name="Lovell J.T."/>
            <person name="Jenkins J."/>
            <person name="Shu S."/>
            <person name="Juenger T.E."/>
            <person name="Schmutz J."/>
        </authorList>
    </citation>
    <scope>NUCLEOTIDE SEQUENCE</scope>
    <source>
        <strain evidence="1">AP13</strain>
    </source>
</reference>
<proteinExistence type="predicted"/>
<organism evidence="1 2">
    <name type="scientific">Panicum virgatum</name>
    <name type="common">Blackwell switchgrass</name>
    <dbReference type="NCBI Taxonomy" id="38727"/>
    <lineage>
        <taxon>Eukaryota</taxon>
        <taxon>Viridiplantae</taxon>
        <taxon>Streptophyta</taxon>
        <taxon>Embryophyta</taxon>
        <taxon>Tracheophyta</taxon>
        <taxon>Spermatophyta</taxon>
        <taxon>Magnoliopsida</taxon>
        <taxon>Liliopsida</taxon>
        <taxon>Poales</taxon>
        <taxon>Poaceae</taxon>
        <taxon>PACMAD clade</taxon>
        <taxon>Panicoideae</taxon>
        <taxon>Panicodae</taxon>
        <taxon>Paniceae</taxon>
        <taxon>Panicinae</taxon>
        <taxon>Panicum</taxon>
        <taxon>Panicum sect. Hiantes</taxon>
    </lineage>
</organism>
<evidence type="ECO:0000313" key="2">
    <source>
        <dbReference type="Proteomes" id="UP000823388"/>
    </source>
</evidence>
<dbReference type="Proteomes" id="UP000823388">
    <property type="component" value="Chromosome 2K"/>
</dbReference>
<dbReference type="AlphaFoldDB" id="A0A8T0WGS1"/>
<evidence type="ECO:0008006" key="3">
    <source>
        <dbReference type="Google" id="ProtNLM"/>
    </source>
</evidence>
<evidence type="ECO:0000313" key="1">
    <source>
        <dbReference type="EMBL" id="KAG2643843.1"/>
    </source>
</evidence>
<comment type="caution">
    <text evidence="1">The sequence shown here is derived from an EMBL/GenBank/DDBJ whole genome shotgun (WGS) entry which is preliminary data.</text>
</comment>
<feature type="non-terminal residue" evidence="1">
    <location>
        <position position="1"/>
    </location>
</feature>